<accession>A0ABV0FUT1</accession>
<proteinExistence type="predicted"/>
<gene>
    <name evidence="1" type="ORF">ABHN84_20210</name>
</gene>
<name>A0ABV0FUT1_9GAMM</name>
<sequence length="72" mass="8107">MDTVSNIEYVGGQMGFFFGSEDELSTYIAQTQGSKKLKCRVQVKANDFLYDFPLSKLGMETRYNVNVAAIKI</sequence>
<evidence type="ECO:0000313" key="2">
    <source>
        <dbReference type="Proteomes" id="UP001477278"/>
    </source>
</evidence>
<dbReference type="RefSeq" id="WP_347690992.1">
    <property type="nucleotide sequence ID" value="NZ_JBDPZN010000018.1"/>
</dbReference>
<keyword evidence="2" id="KW-1185">Reference proteome</keyword>
<organism evidence="1 2">
    <name type="scientific">Shewanella vesiculosa</name>
    <dbReference type="NCBI Taxonomy" id="518738"/>
    <lineage>
        <taxon>Bacteria</taxon>
        <taxon>Pseudomonadati</taxon>
        <taxon>Pseudomonadota</taxon>
        <taxon>Gammaproteobacteria</taxon>
        <taxon>Alteromonadales</taxon>
        <taxon>Shewanellaceae</taxon>
        <taxon>Shewanella</taxon>
    </lineage>
</organism>
<dbReference type="EMBL" id="JBDPZN010000018">
    <property type="protein sequence ID" value="MEO3684591.1"/>
    <property type="molecule type" value="Genomic_DNA"/>
</dbReference>
<comment type="caution">
    <text evidence="1">The sequence shown here is derived from an EMBL/GenBank/DDBJ whole genome shotgun (WGS) entry which is preliminary data.</text>
</comment>
<dbReference type="Proteomes" id="UP001477278">
    <property type="component" value="Unassembled WGS sequence"/>
</dbReference>
<protein>
    <submittedName>
        <fullName evidence="1">Uncharacterized protein</fullName>
    </submittedName>
</protein>
<evidence type="ECO:0000313" key="1">
    <source>
        <dbReference type="EMBL" id="MEO3684591.1"/>
    </source>
</evidence>
<reference evidence="1 2" key="1">
    <citation type="submission" date="2024-05" db="EMBL/GenBank/DDBJ databases">
        <title>Genome sequencing of Marine Estuary Bacteria, Shewanella vesiculosa and S. baltica, and Pseudomonas syringae.</title>
        <authorList>
            <person name="Gurung A."/>
            <person name="Maclea K.S."/>
        </authorList>
    </citation>
    <scope>NUCLEOTIDE SEQUENCE [LARGE SCALE GENOMIC DNA]</scope>
    <source>
        <strain evidence="1 2">1A</strain>
    </source>
</reference>